<dbReference type="SFLD" id="SFLDS00003">
    <property type="entry name" value="Haloacid_Dehalogenase"/>
    <property type="match status" value="1"/>
</dbReference>
<dbReference type="SUPFAM" id="SSF81665">
    <property type="entry name" value="Calcium ATPase, transmembrane domain M"/>
    <property type="match status" value="1"/>
</dbReference>
<dbReference type="InterPro" id="IPR006408">
    <property type="entry name" value="P-type_ATPase_IIB"/>
</dbReference>
<dbReference type="InterPro" id="IPR004014">
    <property type="entry name" value="ATPase_P-typ_cation-transptr_N"/>
</dbReference>
<keyword evidence="11" id="KW-0460">Magnesium</keyword>
<feature type="transmembrane region" description="Helical" evidence="18">
    <location>
        <begin position="1038"/>
        <end position="1065"/>
    </location>
</feature>
<dbReference type="EMBL" id="BMAR01000019">
    <property type="protein sequence ID" value="GFR47750.1"/>
    <property type="molecule type" value="Genomic_DNA"/>
</dbReference>
<dbReference type="InterPro" id="IPR023214">
    <property type="entry name" value="HAD_sf"/>
</dbReference>
<dbReference type="InterPro" id="IPR018303">
    <property type="entry name" value="ATPase_P-typ_P_site"/>
</dbReference>
<dbReference type="SMART" id="SM00831">
    <property type="entry name" value="Cation_ATPase_N"/>
    <property type="match status" value="1"/>
</dbReference>
<dbReference type="InterPro" id="IPR008250">
    <property type="entry name" value="ATPase_P-typ_transduc_dom_A_sf"/>
</dbReference>
<evidence type="ECO:0000256" key="4">
    <source>
        <dbReference type="ARBA" id="ARBA00022568"/>
    </source>
</evidence>
<comment type="similarity">
    <text evidence="2 18">Belongs to the cation transport ATPase (P-type) (TC 3.A.3) family. Type IIB subfamily.</text>
</comment>
<comment type="subcellular location">
    <subcellularLocation>
        <location evidence="1">Endomembrane system</location>
        <topology evidence="1">Multi-pass membrane protein</topology>
    </subcellularLocation>
    <subcellularLocation>
        <location evidence="18">Membrane</location>
        <topology evidence="18">Multi-pass membrane protein</topology>
    </subcellularLocation>
</comment>
<dbReference type="Gene3D" id="2.70.150.10">
    <property type="entry name" value="Calcium-transporting ATPase, cytoplasmic transduction domain A"/>
    <property type="match status" value="1"/>
</dbReference>
<comment type="catalytic activity">
    <reaction evidence="17 18">
        <text>Ca(2+)(in) + ATP + H2O = Ca(2+)(out) + ADP + phosphate + H(+)</text>
        <dbReference type="Rhea" id="RHEA:18105"/>
        <dbReference type="ChEBI" id="CHEBI:15377"/>
        <dbReference type="ChEBI" id="CHEBI:15378"/>
        <dbReference type="ChEBI" id="CHEBI:29108"/>
        <dbReference type="ChEBI" id="CHEBI:30616"/>
        <dbReference type="ChEBI" id="CHEBI:43474"/>
        <dbReference type="ChEBI" id="CHEBI:456216"/>
        <dbReference type="EC" id="7.2.2.10"/>
    </reaction>
</comment>
<keyword evidence="4 18" id="KW-0109">Calcium transport</keyword>
<dbReference type="PANTHER" id="PTHR24093:SF369">
    <property type="entry name" value="CALCIUM-TRANSPORTING ATPASE"/>
    <property type="match status" value="1"/>
</dbReference>
<gene>
    <name evidence="20" type="ORF">Agub_g9515</name>
</gene>
<dbReference type="FunFam" id="2.70.150.10:FF:000029">
    <property type="entry name" value="Calcium-transporting ATPase"/>
    <property type="match status" value="1"/>
</dbReference>
<feature type="transmembrane region" description="Helical" evidence="18">
    <location>
        <begin position="1072"/>
        <end position="1092"/>
    </location>
</feature>
<keyword evidence="16 18" id="KW-0472">Membrane</keyword>
<comment type="caution">
    <text evidence="20">The sequence shown here is derived from an EMBL/GenBank/DDBJ whole genome shotgun (WGS) entry which is preliminary data.</text>
</comment>
<keyword evidence="14" id="KW-0186">Copper</keyword>
<comment type="function">
    <text evidence="18">Catalyzes the hydrolysis of ATP coupled with the transport of calcium.</text>
</comment>
<dbReference type="Pfam" id="PF13246">
    <property type="entry name" value="Cation_ATPase"/>
    <property type="match status" value="1"/>
</dbReference>
<dbReference type="InterPro" id="IPR006068">
    <property type="entry name" value="ATPase_P-typ_cation-transptr_C"/>
</dbReference>
<dbReference type="InterPro" id="IPR059000">
    <property type="entry name" value="ATPase_P-type_domA"/>
</dbReference>
<feature type="transmembrane region" description="Helical" evidence="18">
    <location>
        <begin position="782"/>
        <end position="800"/>
    </location>
</feature>
<dbReference type="NCBIfam" id="TIGR01494">
    <property type="entry name" value="ATPase_P-type"/>
    <property type="match status" value="2"/>
</dbReference>
<keyword evidence="3 18" id="KW-0813">Transport</keyword>
<feature type="transmembrane region" description="Helical" evidence="18">
    <location>
        <begin position="327"/>
        <end position="355"/>
    </location>
</feature>
<dbReference type="PANTHER" id="PTHR24093">
    <property type="entry name" value="CATION TRANSPORTING ATPASE"/>
    <property type="match status" value="1"/>
</dbReference>
<evidence type="ECO:0000256" key="11">
    <source>
        <dbReference type="ARBA" id="ARBA00022842"/>
    </source>
</evidence>
<evidence type="ECO:0000256" key="7">
    <source>
        <dbReference type="ARBA" id="ARBA00022741"/>
    </source>
</evidence>
<evidence type="ECO:0000256" key="13">
    <source>
        <dbReference type="ARBA" id="ARBA00022989"/>
    </source>
</evidence>
<keyword evidence="21" id="KW-1185">Reference proteome</keyword>
<evidence type="ECO:0000256" key="3">
    <source>
        <dbReference type="ARBA" id="ARBA00022448"/>
    </source>
</evidence>
<dbReference type="FunFam" id="3.40.1110.10:FF:000045">
    <property type="entry name" value="Calcium-transporting ATPase"/>
    <property type="match status" value="1"/>
</dbReference>
<dbReference type="Pfam" id="PF00122">
    <property type="entry name" value="E1-E2_ATPase"/>
    <property type="match status" value="1"/>
</dbReference>
<accession>A0AAD3HPC8</accession>
<dbReference type="Gene3D" id="3.40.50.1000">
    <property type="entry name" value="HAD superfamily/HAD-like"/>
    <property type="match status" value="1"/>
</dbReference>
<keyword evidence="9 18" id="KW-0106">Calcium</keyword>
<dbReference type="NCBIfam" id="TIGR01517">
    <property type="entry name" value="ATPase-IIB_Ca"/>
    <property type="match status" value="1"/>
</dbReference>
<dbReference type="InterPro" id="IPR023298">
    <property type="entry name" value="ATPase_P-typ_TM_dom_sf"/>
</dbReference>
<organism evidence="20 21">
    <name type="scientific">Astrephomene gubernaculifera</name>
    <dbReference type="NCBI Taxonomy" id="47775"/>
    <lineage>
        <taxon>Eukaryota</taxon>
        <taxon>Viridiplantae</taxon>
        <taxon>Chlorophyta</taxon>
        <taxon>core chlorophytes</taxon>
        <taxon>Chlorophyceae</taxon>
        <taxon>CS clade</taxon>
        <taxon>Chlamydomonadales</taxon>
        <taxon>Astrephomenaceae</taxon>
        <taxon>Astrephomene</taxon>
    </lineage>
</organism>
<dbReference type="InterPro" id="IPR001757">
    <property type="entry name" value="P_typ_ATPase"/>
</dbReference>
<evidence type="ECO:0000256" key="12">
    <source>
        <dbReference type="ARBA" id="ARBA00022967"/>
    </source>
</evidence>
<dbReference type="SUPFAM" id="SSF81653">
    <property type="entry name" value="Calcium ATPase, transduction domain A"/>
    <property type="match status" value="1"/>
</dbReference>
<keyword evidence="8" id="KW-0187">Copper transport</keyword>
<feature type="transmembrane region" description="Helical" evidence="18">
    <location>
        <begin position="285"/>
        <end position="307"/>
    </location>
</feature>
<dbReference type="PROSITE" id="PS00154">
    <property type="entry name" value="ATPASE_E1_E2"/>
    <property type="match status" value="1"/>
</dbReference>
<dbReference type="InterPro" id="IPR036412">
    <property type="entry name" value="HAD-like_sf"/>
</dbReference>
<evidence type="ECO:0000256" key="17">
    <source>
        <dbReference type="ARBA" id="ARBA00048694"/>
    </source>
</evidence>
<name>A0AAD3HPC8_9CHLO</name>
<evidence type="ECO:0000256" key="1">
    <source>
        <dbReference type="ARBA" id="ARBA00004127"/>
    </source>
</evidence>
<keyword evidence="12" id="KW-1278">Translocase</keyword>
<dbReference type="Proteomes" id="UP001054857">
    <property type="component" value="Unassembled WGS sequence"/>
</dbReference>
<evidence type="ECO:0000256" key="14">
    <source>
        <dbReference type="ARBA" id="ARBA00023008"/>
    </source>
</evidence>
<dbReference type="InterPro" id="IPR023299">
    <property type="entry name" value="ATPase_P-typ_cyto_dom_N"/>
</dbReference>
<dbReference type="GO" id="GO:0016887">
    <property type="term" value="F:ATP hydrolysis activity"/>
    <property type="evidence" value="ECO:0007669"/>
    <property type="project" value="InterPro"/>
</dbReference>
<dbReference type="GO" id="GO:0005388">
    <property type="term" value="F:P-type calcium transporter activity"/>
    <property type="evidence" value="ECO:0007669"/>
    <property type="project" value="UniProtKB-EC"/>
</dbReference>
<dbReference type="GO" id="GO:0046872">
    <property type="term" value="F:metal ion binding"/>
    <property type="evidence" value="ECO:0007669"/>
    <property type="project" value="UniProtKB-KW"/>
</dbReference>
<dbReference type="SUPFAM" id="SSF56784">
    <property type="entry name" value="HAD-like"/>
    <property type="match status" value="1"/>
</dbReference>
<evidence type="ECO:0000256" key="10">
    <source>
        <dbReference type="ARBA" id="ARBA00022840"/>
    </source>
</evidence>
<dbReference type="EC" id="7.2.2.10" evidence="18"/>
<evidence type="ECO:0000313" key="21">
    <source>
        <dbReference type="Proteomes" id="UP001054857"/>
    </source>
</evidence>
<evidence type="ECO:0000256" key="18">
    <source>
        <dbReference type="RuleBase" id="RU361146"/>
    </source>
</evidence>
<dbReference type="Pfam" id="PF00690">
    <property type="entry name" value="Cation_ATPase_N"/>
    <property type="match status" value="1"/>
</dbReference>
<dbReference type="InterPro" id="IPR044492">
    <property type="entry name" value="P_typ_ATPase_HD_dom"/>
</dbReference>
<dbReference type="FunFam" id="3.40.50.1000:FF:000144">
    <property type="entry name" value="copper-transporting ATPase 1 isoform X2"/>
    <property type="match status" value="1"/>
</dbReference>
<evidence type="ECO:0000256" key="2">
    <source>
        <dbReference type="ARBA" id="ARBA00006124"/>
    </source>
</evidence>
<dbReference type="PRINTS" id="PR00121">
    <property type="entry name" value="NAKATPASE"/>
</dbReference>
<evidence type="ECO:0000313" key="20">
    <source>
        <dbReference type="EMBL" id="GFR47750.1"/>
    </source>
</evidence>
<dbReference type="PRINTS" id="PR00119">
    <property type="entry name" value="CATATPASE"/>
</dbReference>
<evidence type="ECO:0000256" key="16">
    <source>
        <dbReference type="ARBA" id="ARBA00023136"/>
    </source>
</evidence>
<sequence length="1189" mass="128913">MPRDTTMQGDVEAPASASCSYGVGFQELTSANEVEDMEFYERVGKAEGLARLLSSSVESGLNPDPGSTGPDSVAEHRRVFGANTYREAPPKNFFALVWEVVQDPILILLILAALVSTVLGSAIPEERKNKHWIEGVAIWVAVIVVTLVGAGNDYSKDLQFRKLNALKDKIKIKVIRGGDLTLVDNTDIVVGDVVFLDTGDKVVADGLVIRSEDLTLDEASLTGESEPVKKDTRSAPWVKSGTKVTQGSGHVLVTAVGEHSEWGRTLALVAEAGDEETPLQAKLEVLAVAIGKIGFAVAVCCFIAQLIKWCVVNRGFPIKKINDNGPIQFFLYAITIIVVAVPEGLPLAVTISLAYSMKKMLKDNNFVRVLSACETMGGATAICSDKTGTLTENRMTVVEGWFGGRKYDTAPSSTDLHPVLLQELVMNCALNSKATFEIKPDGKMEFTGNGTECALLLLLHRNFDVDYKAVRHQHEKNMVKMYGFSSAKKMASVLIRLSDRLRLYNKGAAEWVLARCTKLQTESGAVEMTPLVRESLLGVVTAMAKRGLRCICLAHADFPLEDPNRAADFFESSDNVDANLTCVGLVGIKDPVRPEVPAAVATCKRAGITVRMVTGDNIHTAQHIARECGILYELIPTASGAGGVTELRAMEGPAFREMIKDPAFVELRRLMNEGDKAALQQLRDKINHVRVLARSSPEDKLQLVRLLKEMGDVVAVTGDGTNDAPALKESDVGLAMGMTGTEVAKEAADIIILDDNFSSIVKSVLWGRAVFANIRKFLQFQLTVNLVALVTAFVGAVAGGHEPLNILQLLWVNLIMDTMGALALATEDPHPALLLQRPNGRTEYLINWRMCKHIAVQGSYQILFMFLCLYLLPTGPKGLEQYKVHTRPYYYNLNCAEKARDALPGRVNITTANLDSAADFSCNVLTSCGLPYTTNITTSPCVLADPWVAAGMRMPSDRGEAVCMGPFGFNTTNCDLNDWVQAVESRLDDDFKTYEEDEYKRPLSVLFNIFICTQVANEINSRRINDEYGIFSGFFNNWIFLAVIAITMGLQAIIINFLGIFFRVVSLNWQEWLVSLAIGAGAWPLSLLTRFISRNLPCCAAFEAQLPPEIDDPALLSASHASPSAAGDLSEKAINSGVAPAVSPQAAANGLSKGQQVAGGAGGVGNGHANGGLAYLKPMDLESGNIKKL</sequence>
<feature type="domain" description="Cation-transporting P-type ATPase N-terminal" evidence="19">
    <location>
        <begin position="38"/>
        <end position="121"/>
    </location>
</feature>
<dbReference type="AlphaFoldDB" id="A0AAD3HPC8"/>
<dbReference type="SFLD" id="SFLDG00002">
    <property type="entry name" value="C1.7:_P-type_atpase_like"/>
    <property type="match status" value="1"/>
</dbReference>
<dbReference type="GO" id="GO:0005886">
    <property type="term" value="C:plasma membrane"/>
    <property type="evidence" value="ECO:0007669"/>
    <property type="project" value="TreeGrafter"/>
</dbReference>
<dbReference type="Gene3D" id="1.20.1110.10">
    <property type="entry name" value="Calcium-transporting ATPase, transmembrane domain"/>
    <property type="match status" value="2"/>
</dbReference>
<dbReference type="GO" id="GO:0005524">
    <property type="term" value="F:ATP binding"/>
    <property type="evidence" value="ECO:0007669"/>
    <property type="project" value="UniProtKB-KW"/>
</dbReference>
<keyword evidence="10 18" id="KW-0067">ATP-binding</keyword>
<keyword evidence="15 18" id="KW-0406">Ion transport</keyword>
<keyword evidence="6" id="KW-0479">Metal-binding</keyword>
<proteinExistence type="inferred from homology"/>
<evidence type="ECO:0000256" key="8">
    <source>
        <dbReference type="ARBA" id="ARBA00022796"/>
    </source>
</evidence>
<dbReference type="FunFam" id="3.40.50.1000:FF:000001">
    <property type="entry name" value="Phospholipid-transporting ATPase IC"/>
    <property type="match status" value="1"/>
</dbReference>
<reference evidence="20 21" key="1">
    <citation type="journal article" date="2021" name="Sci. Rep.">
        <title>Genome sequencing of the multicellular alga Astrephomene provides insights into convergent evolution of germ-soma differentiation.</title>
        <authorList>
            <person name="Yamashita S."/>
            <person name="Yamamoto K."/>
            <person name="Matsuzaki R."/>
            <person name="Suzuki S."/>
            <person name="Yamaguchi H."/>
            <person name="Hirooka S."/>
            <person name="Minakuchi Y."/>
            <person name="Miyagishima S."/>
            <person name="Kawachi M."/>
            <person name="Toyoda A."/>
            <person name="Nozaki H."/>
        </authorList>
    </citation>
    <scope>NUCLEOTIDE SEQUENCE [LARGE SCALE GENOMIC DNA]</scope>
    <source>
        <strain evidence="20 21">NIES-4017</strain>
    </source>
</reference>
<evidence type="ECO:0000259" key="19">
    <source>
        <dbReference type="SMART" id="SM00831"/>
    </source>
</evidence>
<dbReference type="GO" id="GO:0006825">
    <property type="term" value="P:copper ion transport"/>
    <property type="evidence" value="ECO:0007669"/>
    <property type="project" value="UniProtKB-KW"/>
</dbReference>
<comment type="caution">
    <text evidence="18">Lacks conserved residue(s) required for the propagation of feature annotation.</text>
</comment>
<protein>
    <recommendedName>
        <fullName evidence="18">Calcium-transporting ATPase</fullName>
        <ecNumber evidence="18">7.2.2.10</ecNumber>
    </recommendedName>
</protein>
<dbReference type="CDD" id="cd02081">
    <property type="entry name" value="P-type_ATPase_Ca_PMCA-like"/>
    <property type="match status" value="1"/>
</dbReference>
<keyword evidence="13 18" id="KW-1133">Transmembrane helix</keyword>
<evidence type="ECO:0000256" key="15">
    <source>
        <dbReference type="ARBA" id="ARBA00023065"/>
    </source>
</evidence>
<keyword evidence="7 18" id="KW-0547">Nucleotide-binding</keyword>
<evidence type="ECO:0000256" key="6">
    <source>
        <dbReference type="ARBA" id="ARBA00022723"/>
    </source>
</evidence>
<feature type="transmembrane region" description="Helical" evidence="18">
    <location>
        <begin position="136"/>
        <end position="154"/>
    </location>
</feature>
<dbReference type="GO" id="GO:0012505">
    <property type="term" value="C:endomembrane system"/>
    <property type="evidence" value="ECO:0007669"/>
    <property type="project" value="UniProtKB-SubCell"/>
</dbReference>
<dbReference type="SUPFAM" id="SSF81660">
    <property type="entry name" value="Metal cation-transporting ATPase, ATP-binding domain N"/>
    <property type="match status" value="1"/>
</dbReference>
<dbReference type="SFLD" id="SFLDF00027">
    <property type="entry name" value="p-type_atpase"/>
    <property type="match status" value="1"/>
</dbReference>
<evidence type="ECO:0000256" key="5">
    <source>
        <dbReference type="ARBA" id="ARBA00022692"/>
    </source>
</evidence>
<dbReference type="Pfam" id="PF00689">
    <property type="entry name" value="Cation_ATPase_C"/>
    <property type="match status" value="2"/>
</dbReference>
<dbReference type="Gene3D" id="3.40.1110.10">
    <property type="entry name" value="Calcium-transporting ATPase, cytoplasmic domain N"/>
    <property type="match status" value="1"/>
</dbReference>
<evidence type="ECO:0000256" key="9">
    <source>
        <dbReference type="ARBA" id="ARBA00022837"/>
    </source>
</evidence>
<keyword evidence="5 18" id="KW-0812">Transmembrane</keyword>